<dbReference type="SMART" id="SM00479">
    <property type="entry name" value="EXOIII"/>
    <property type="match status" value="1"/>
</dbReference>
<dbReference type="Proteomes" id="UP001214757">
    <property type="component" value="Unassembled WGS sequence"/>
</dbReference>
<evidence type="ECO:0000256" key="1">
    <source>
        <dbReference type="ARBA" id="ARBA00022722"/>
    </source>
</evidence>
<evidence type="ECO:0000313" key="5">
    <source>
        <dbReference type="Proteomes" id="UP001214757"/>
    </source>
</evidence>
<protein>
    <submittedName>
        <fullName evidence="4">Exodeoxyribonuclease X</fullName>
        <ecNumber evidence="4">3.1.11.-</ecNumber>
    </submittedName>
</protein>
<dbReference type="InterPro" id="IPR012337">
    <property type="entry name" value="RNaseH-like_sf"/>
</dbReference>
<dbReference type="InterPro" id="IPR036397">
    <property type="entry name" value="RNaseH_sf"/>
</dbReference>
<feature type="domain" description="Exonuclease" evidence="3">
    <location>
        <begin position="4"/>
        <end position="162"/>
    </location>
</feature>
<proteinExistence type="predicted"/>
<comment type="caution">
    <text evidence="4">The sequence shown here is derived from an EMBL/GenBank/DDBJ whole genome shotgun (WGS) entry which is preliminary data.</text>
</comment>
<keyword evidence="1" id="KW-0540">Nuclease</keyword>
<evidence type="ECO:0000313" key="4">
    <source>
        <dbReference type="EMBL" id="MDC9624032.1"/>
    </source>
</evidence>
<dbReference type="SUPFAM" id="SSF53098">
    <property type="entry name" value="Ribonuclease H-like"/>
    <property type="match status" value="1"/>
</dbReference>
<dbReference type="EMBL" id="JAQRFO010000100">
    <property type="protein sequence ID" value="MDC9624032.1"/>
    <property type="molecule type" value="Genomic_DNA"/>
</dbReference>
<evidence type="ECO:0000259" key="3">
    <source>
        <dbReference type="SMART" id="SM00479"/>
    </source>
</evidence>
<keyword evidence="5" id="KW-1185">Reference proteome</keyword>
<dbReference type="InterPro" id="IPR013520">
    <property type="entry name" value="Ribonucl_H"/>
</dbReference>
<name>A0ABT5M915_9GAMM</name>
<dbReference type="PANTHER" id="PTHR30231:SF37">
    <property type="entry name" value="EXODEOXYRIBONUCLEASE 10"/>
    <property type="match status" value="1"/>
</dbReference>
<keyword evidence="4" id="KW-0378">Hydrolase</keyword>
<reference evidence="4 5" key="1">
    <citation type="submission" date="2023-02" db="EMBL/GenBank/DDBJ databases">
        <title>Entomopathogenic bacteria.</title>
        <authorList>
            <person name="Machado R.A."/>
        </authorList>
    </citation>
    <scope>NUCLEOTIDE SEQUENCE [LARGE SCALE GENOMIC DNA]</scope>
    <source>
        <strain evidence="4 5">XENO-7</strain>
    </source>
</reference>
<keyword evidence="2" id="KW-0269">Exonuclease</keyword>
<dbReference type="GO" id="GO:0016787">
    <property type="term" value="F:hydrolase activity"/>
    <property type="evidence" value="ECO:0007669"/>
    <property type="project" value="UniProtKB-KW"/>
</dbReference>
<dbReference type="Pfam" id="PF20600">
    <property type="entry name" value="ExoX-like_C"/>
    <property type="match status" value="1"/>
</dbReference>
<accession>A0ABT5M915</accession>
<dbReference type="CDD" id="cd06127">
    <property type="entry name" value="DEDDh"/>
    <property type="match status" value="1"/>
</dbReference>
<organism evidence="4 5">
    <name type="scientific">Xenorhabdus aichiensis</name>
    <dbReference type="NCBI Taxonomy" id="3025874"/>
    <lineage>
        <taxon>Bacteria</taxon>
        <taxon>Pseudomonadati</taxon>
        <taxon>Pseudomonadota</taxon>
        <taxon>Gammaproteobacteria</taxon>
        <taxon>Enterobacterales</taxon>
        <taxon>Morganellaceae</taxon>
        <taxon>Xenorhabdus</taxon>
    </lineage>
</organism>
<dbReference type="Pfam" id="PF00929">
    <property type="entry name" value="RNase_T"/>
    <property type="match status" value="1"/>
</dbReference>
<dbReference type="Gene3D" id="3.30.420.10">
    <property type="entry name" value="Ribonuclease H-like superfamily/Ribonuclease H"/>
    <property type="match status" value="1"/>
</dbReference>
<dbReference type="PANTHER" id="PTHR30231">
    <property type="entry name" value="DNA POLYMERASE III SUBUNIT EPSILON"/>
    <property type="match status" value="1"/>
</dbReference>
<sequence length="224" mass="25778">MLTIYRVVDTETCDMDSGIVEIASIDVVDNVIDYTTQQSHFVDPQKPISISAMAIHHITDEMVAGFPLITNVIEKYKGADFLVAHNAVFDSRMMPKMDAPFICTLKLAKRLWPDMESHSNQYLRYALKLDVFVPDGLHAHRALYDCIVTAALFKRIKDESGWSDEEMLEISNQPSLLHKFKFGKHKGMTFEEVNQLNPSYFTWLLKQPDLDPDVEFTINYWLAR</sequence>
<dbReference type="NCBIfam" id="NF005937">
    <property type="entry name" value="PRK07983.1"/>
    <property type="match status" value="1"/>
</dbReference>
<evidence type="ECO:0000256" key="2">
    <source>
        <dbReference type="ARBA" id="ARBA00022839"/>
    </source>
</evidence>
<dbReference type="EC" id="3.1.11.-" evidence="4"/>
<dbReference type="InterPro" id="IPR046768">
    <property type="entry name" value="ExoX-like_C"/>
</dbReference>
<gene>
    <name evidence="4" type="primary">exoX</name>
    <name evidence="4" type="ORF">PSI22_20965</name>
</gene>